<sequence>MTGPQASYLETLAQQAGEEPPKGLNKSEASRAIDELRQKTQ</sequence>
<evidence type="ECO:0000313" key="2">
    <source>
        <dbReference type="EMBL" id="MFC4833492.1"/>
    </source>
</evidence>
<reference evidence="3" key="1">
    <citation type="journal article" date="2019" name="Int. J. Syst. Evol. Microbiol.">
        <title>The Global Catalogue of Microorganisms (GCM) 10K type strain sequencing project: providing services to taxonomists for standard genome sequencing and annotation.</title>
        <authorList>
            <consortium name="The Broad Institute Genomics Platform"/>
            <consortium name="The Broad Institute Genome Sequencing Center for Infectious Disease"/>
            <person name="Wu L."/>
            <person name="Ma J."/>
        </authorList>
    </citation>
    <scope>NUCLEOTIDE SEQUENCE [LARGE SCALE GENOMIC DNA]</scope>
    <source>
        <strain evidence="3">CCUG 50347</strain>
    </source>
</reference>
<comment type="caution">
    <text evidence="2">The sequence shown here is derived from an EMBL/GenBank/DDBJ whole genome shotgun (WGS) entry which is preliminary data.</text>
</comment>
<dbReference type="InterPro" id="IPR021425">
    <property type="entry name" value="DUF3072"/>
</dbReference>
<dbReference type="EMBL" id="JBHSIM010000028">
    <property type="protein sequence ID" value="MFC4833492.1"/>
    <property type="molecule type" value="Genomic_DNA"/>
</dbReference>
<dbReference type="RefSeq" id="WP_337994206.1">
    <property type="nucleotide sequence ID" value="NZ_BAABHN010000028.1"/>
</dbReference>
<keyword evidence="3" id="KW-1185">Reference proteome</keyword>
<feature type="compositionally biased region" description="Basic and acidic residues" evidence="1">
    <location>
        <begin position="28"/>
        <end position="41"/>
    </location>
</feature>
<evidence type="ECO:0000256" key="1">
    <source>
        <dbReference type="SAM" id="MobiDB-lite"/>
    </source>
</evidence>
<gene>
    <name evidence="2" type="ORF">ACFPEL_13850</name>
</gene>
<evidence type="ECO:0000313" key="3">
    <source>
        <dbReference type="Proteomes" id="UP001595909"/>
    </source>
</evidence>
<feature type="region of interest" description="Disordered" evidence="1">
    <location>
        <begin position="13"/>
        <end position="41"/>
    </location>
</feature>
<accession>A0ABV9RK26</accession>
<organism evidence="2 3">
    <name type="scientific">Actinomycetospora chibensis</name>
    <dbReference type="NCBI Taxonomy" id="663606"/>
    <lineage>
        <taxon>Bacteria</taxon>
        <taxon>Bacillati</taxon>
        <taxon>Actinomycetota</taxon>
        <taxon>Actinomycetes</taxon>
        <taxon>Pseudonocardiales</taxon>
        <taxon>Pseudonocardiaceae</taxon>
        <taxon>Actinomycetospora</taxon>
    </lineage>
</organism>
<protein>
    <submittedName>
        <fullName evidence="2">DUF3072 domain-containing protein</fullName>
    </submittedName>
</protein>
<name>A0ABV9RK26_9PSEU</name>
<proteinExistence type="predicted"/>
<dbReference type="Proteomes" id="UP001595909">
    <property type="component" value="Unassembled WGS sequence"/>
</dbReference>
<dbReference type="Pfam" id="PF11272">
    <property type="entry name" value="DUF3072"/>
    <property type="match status" value="1"/>
</dbReference>